<evidence type="ECO:0000313" key="2">
    <source>
        <dbReference type="EMBL" id="CAB4165713.1"/>
    </source>
</evidence>
<dbReference type="EMBL" id="LR796758">
    <property type="protein sequence ID" value="CAB4164047.1"/>
    <property type="molecule type" value="Genomic_DNA"/>
</dbReference>
<dbReference type="EMBL" id="LR796776">
    <property type="protein sequence ID" value="CAB4165713.1"/>
    <property type="molecule type" value="Genomic_DNA"/>
</dbReference>
<evidence type="ECO:0000313" key="3">
    <source>
        <dbReference type="EMBL" id="CAB4187057.1"/>
    </source>
</evidence>
<dbReference type="EMBL" id="LR797502">
    <property type="protein sequence ID" value="CAB4221120.1"/>
    <property type="molecule type" value="Genomic_DNA"/>
</dbReference>
<reference evidence="1" key="1">
    <citation type="submission" date="2020-04" db="EMBL/GenBank/DDBJ databases">
        <authorList>
            <person name="Chiriac C."/>
            <person name="Salcher M."/>
            <person name="Ghai R."/>
            <person name="Kavagutti S V."/>
        </authorList>
    </citation>
    <scope>NUCLEOTIDE SEQUENCE</scope>
</reference>
<gene>
    <name evidence="3" type="ORF">UFOVP1146_403</name>
    <name evidence="4" type="ORF">UFOVP1638_162</name>
    <name evidence="1" type="ORF">UFOVP812_316</name>
    <name evidence="2" type="ORF">UFOVP818_249</name>
</gene>
<protein>
    <submittedName>
        <fullName evidence="1">Uncharacterized protein</fullName>
    </submittedName>
</protein>
<dbReference type="SUPFAM" id="SSF51182">
    <property type="entry name" value="RmlC-like cupins"/>
    <property type="match status" value="1"/>
</dbReference>
<dbReference type="InterPro" id="IPR011051">
    <property type="entry name" value="RmlC_Cupin_sf"/>
</dbReference>
<sequence>MQTELDSAPPITPPVTKPTVTNKTVLIDGMRMNIVHVPKGLRVNIKPMPMQRMIILGKGCMILENNGKGVKYVAPMHVVLDANYHYTATTLEDTLIYESMPTTDTGIAKIYKSPGERVLELLPEHFFSQGVYARKWAISANTQVPTHKHVYDHMSILASGHITVTADGNTVEYTAPAVLDIKKNIDHTIRAYEDSIWFCIHATSETDVDNINSIILVGDLDEPI</sequence>
<proteinExistence type="predicted"/>
<accession>A0A6J5NYB6</accession>
<dbReference type="InterPro" id="IPR014710">
    <property type="entry name" value="RmlC-like_jellyroll"/>
</dbReference>
<evidence type="ECO:0000313" key="1">
    <source>
        <dbReference type="EMBL" id="CAB4164047.1"/>
    </source>
</evidence>
<organism evidence="1">
    <name type="scientific">uncultured Caudovirales phage</name>
    <dbReference type="NCBI Taxonomy" id="2100421"/>
    <lineage>
        <taxon>Viruses</taxon>
        <taxon>Duplodnaviria</taxon>
        <taxon>Heunggongvirae</taxon>
        <taxon>Uroviricota</taxon>
        <taxon>Caudoviricetes</taxon>
        <taxon>Peduoviridae</taxon>
        <taxon>Maltschvirus</taxon>
        <taxon>Maltschvirus maltsch</taxon>
    </lineage>
</organism>
<evidence type="ECO:0000313" key="4">
    <source>
        <dbReference type="EMBL" id="CAB4221120.1"/>
    </source>
</evidence>
<name>A0A6J5NYB6_9CAUD</name>
<dbReference type="EMBL" id="LR797099">
    <property type="protein sequence ID" value="CAB4187057.1"/>
    <property type="molecule type" value="Genomic_DNA"/>
</dbReference>
<dbReference type="Gene3D" id="2.60.120.10">
    <property type="entry name" value="Jelly Rolls"/>
    <property type="match status" value="1"/>
</dbReference>